<evidence type="ECO:0000313" key="10">
    <source>
        <dbReference type="EMBL" id="MEL4454318.1"/>
    </source>
</evidence>
<comment type="similarity">
    <text evidence="8">Belongs to the TsuA/YedE (TC 9.B.102) family.</text>
</comment>
<evidence type="ECO:0000256" key="7">
    <source>
        <dbReference type="ARBA" id="ARBA00023136"/>
    </source>
</evidence>
<evidence type="ECO:0000256" key="2">
    <source>
        <dbReference type="ARBA" id="ARBA00022448"/>
    </source>
</evidence>
<keyword evidence="7 9" id="KW-0472">Membrane</keyword>
<comment type="subcellular location">
    <subcellularLocation>
        <location evidence="1">Cell inner membrane</location>
        <topology evidence="1">Multi-pass membrane protein</topology>
    </subcellularLocation>
</comment>
<feature type="transmembrane region" description="Helical" evidence="9">
    <location>
        <begin position="117"/>
        <end position="134"/>
    </location>
</feature>
<evidence type="ECO:0000313" key="11">
    <source>
        <dbReference type="Proteomes" id="UP001474120"/>
    </source>
</evidence>
<evidence type="ECO:0000256" key="3">
    <source>
        <dbReference type="ARBA" id="ARBA00022475"/>
    </source>
</evidence>
<sequence length="176" mass="19226">MQKEKQNKRHVYWNPYFGGFLLGLLIIFTFYITGRGLGAGGAVKSDVVTVINKVSPEHTENNAYYKKNLNKETSPMNNWLVFEALGVIMGAFLSGAITGRIKLKTQHSPKISANRRLVFALIGGLLFGFGAQIARGCTSGAALSGVSVMATAGFISMLSIFGTGYLVAYFFRKNWI</sequence>
<evidence type="ECO:0000256" key="8">
    <source>
        <dbReference type="ARBA" id="ARBA00035655"/>
    </source>
</evidence>
<reference evidence="10 11" key="1">
    <citation type="submission" date="2024-04" db="EMBL/GenBank/DDBJ databases">
        <title>whole genome sequencing of Lutimonas vermicola strain IMCC1616.</title>
        <authorList>
            <person name="Bae S.S."/>
        </authorList>
    </citation>
    <scope>NUCLEOTIDE SEQUENCE [LARGE SCALE GENOMIC DNA]</scope>
    <source>
        <strain evidence="10 11">IMCC1616</strain>
    </source>
</reference>
<keyword evidence="5 9" id="KW-0812">Transmembrane</keyword>
<evidence type="ECO:0000256" key="5">
    <source>
        <dbReference type="ARBA" id="ARBA00022692"/>
    </source>
</evidence>
<dbReference type="InterPro" id="IPR007272">
    <property type="entry name" value="Sulf_transp_TsuA/YedE"/>
</dbReference>
<keyword evidence="4" id="KW-0997">Cell inner membrane</keyword>
<organism evidence="10 11">
    <name type="scientific">Lutimonas vermicola</name>
    <dbReference type="NCBI Taxonomy" id="414288"/>
    <lineage>
        <taxon>Bacteria</taxon>
        <taxon>Pseudomonadati</taxon>
        <taxon>Bacteroidota</taxon>
        <taxon>Flavobacteriia</taxon>
        <taxon>Flavobacteriales</taxon>
        <taxon>Flavobacteriaceae</taxon>
        <taxon>Lutimonas</taxon>
    </lineage>
</organism>
<dbReference type="Pfam" id="PF04143">
    <property type="entry name" value="Sulf_transp"/>
    <property type="match status" value="1"/>
</dbReference>
<evidence type="ECO:0000256" key="9">
    <source>
        <dbReference type="SAM" id="Phobius"/>
    </source>
</evidence>
<keyword evidence="11" id="KW-1185">Reference proteome</keyword>
<keyword evidence="6 9" id="KW-1133">Transmembrane helix</keyword>
<feature type="transmembrane region" description="Helical" evidence="9">
    <location>
        <begin position="12"/>
        <end position="32"/>
    </location>
</feature>
<feature type="transmembrane region" description="Helical" evidence="9">
    <location>
        <begin position="146"/>
        <end position="171"/>
    </location>
</feature>
<evidence type="ECO:0000256" key="1">
    <source>
        <dbReference type="ARBA" id="ARBA00004429"/>
    </source>
</evidence>
<name>A0ABU9KWV4_9FLAO</name>
<protein>
    <submittedName>
        <fullName evidence="10">YeeE/YedE thiosulfate transporter family protein</fullName>
    </submittedName>
</protein>
<evidence type="ECO:0000256" key="4">
    <source>
        <dbReference type="ARBA" id="ARBA00022519"/>
    </source>
</evidence>
<dbReference type="PANTHER" id="PTHR30574">
    <property type="entry name" value="INNER MEMBRANE PROTEIN YEDE"/>
    <property type="match status" value="1"/>
</dbReference>
<evidence type="ECO:0000256" key="6">
    <source>
        <dbReference type="ARBA" id="ARBA00022989"/>
    </source>
</evidence>
<dbReference type="RefSeq" id="WP_342157830.1">
    <property type="nucleotide sequence ID" value="NZ_JBCDNA010000001.1"/>
</dbReference>
<gene>
    <name evidence="10" type="ORF">AABB81_00310</name>
</gene>
<feature type="transmembrane region" description="Helical" evidence="9">
    <location>
        <begin position="79"/>
        <end position="97"/>
    </location>
</feature>
<dbReference type="EMBL" id="JBCDNA010000001">
    <property type="protein sequence ID" value="MEL4454318.1"/>
    <property type="molecule type" value="Genomic_DNA"/>
</dbReference>
<comment type="caution">
    <text evidence="10">The sequence shown here is derived from an EMBL/GenBank/DDBJ whole genome shotgun (WGS) entry which is preliminary data.</text>
</comment>
<proteinExistence type="inferred from homology"/>
<dbReference type="PANTHER" id="PTHR30574:SF1">
    <property type="entry name" value="SULPHUR TRANSPORT DOMAIN-CONTAINING PROTEIN"/>
    <property type="match status" value="1"/>
</dbReference>
<keyword evidence="2" id="KW-0813">Transport</keyword>
<keyword evidence="3" id="KW-1003">Cell membrane</keyword>
<dbReference type="Proteomes" id="UP001474120">
    <property type="component" value="Unassembled WGS sequence"/>
</dbReference>
<accession>A0ABU9KWV4</accession>